<evidence type="ECO:0000313" key="2">
    <source>
        <dbReference type="Proteomes" id="UP001213681"/>
    </source>
</evidence>
<dbReference type="Proteomes" id="UP001213681">
    <property type="component" value="Unassembled WGS sequence"/>
</dbReference>
<sequence>MGEIENWKLGGEKKRTIQSYLSSREIMITEMDCLSLMGQLASGELYSREVTMAFCHRAAVT</sequence>
<reference evidence="1" key="1">
    <citation type="submission" date="2022-12" db="EMBL/GenBank/DDBJ databases">
        <authorList>
            <person name="Petersen C."/>
        </authorList>
    </citation>
    <scope>NUCLEOTIDE SEQUENCE</scope>
    <source>
        <strain evidence="1">IBT 16125</strain>
    </source>
</reference>
<comment type="caution">
    <text evidence="1">The sequence shown here is derived from an EMBL/GenBank/DDBJ whole genome shotgun (WGS) entry which is preliminary data.</text>
</comment>
<keyword evidence="2" id="KW-1185">Reference proteome</keyword>
<proteinExistence type="predicted"/>
<dbReference type="GeneID" id="81594806"/>
<dbReference type="EMBL" id="JAPVEA010000002">
    <property type="protein sequence ID" value="KAJ5459628.1"/>
    <property type="molecule type" value="Genomic_DNA"/>
</dbReference>
<name>A0AAD6CAN6_9EURO</name>
<reference evidence="1" key="2">
    <citation type="journal article" date="2023" name="IMA Fungus">
        <title>Comparative genomic study of the Penicillium genus elucidates a diverse pangenome and 15 lateral gene transfer events.</title>
        <authorList>
            <person name="Petersen C."/>
            <person name="Sorensen T."/>
            <person name="Nielsen M.R."/>
            <person name="Sondergaard T.E."/>
            <person name="Sorensen J.L."/>
            <person name="Fitzpatrick D.A."/>
            <person name="Frisvad J.C."/>
            <person name="Nielsen K.L."/>
        </authorList>
    </citation>
    <scope>NUCLEOTIDE SEQUENCE</scope>
    <source>
        <strain evidence="1">IBT 16125</strain>
    </source>
</reference>
<dbReference type="RefSeq" id="XP_056768670.1">
    <property type="nucleotide sequence ID" value="XM_056904563.1"/>
</dbReference>
<protein>
    <submittedName>
        <fullName evidence="1">Uncharacterized protein</fullName>
    </submittedName>
</protein>
<evidence type="ECO:0000313" key="1">
    <source>
        <dbReference type="EMBL" id="KAJ5459628.1"/>
    </source>
</evidence>
<dbReference type="AlphaFoldDB" id="A0AAD6CAN6"/>
<organism evidence="1 2">
    <name type="scientific">Penicillium daleae</name>
    <dbReference type="NCBI Taxonomy" id="63821"/>
    <lineage>
        <taxon>Eukaryota</taxon>
        <taxon>Fungi</taxon>
        <taxon>Dikarya</taxon>
        <taxon>Ascomycota</taxon>
        <taxon>Pezizomycotina</taxon>
        <taxon>Eurotiomycetes</taxon>
        <taxon>Eurotiomycetidae</taxon>
        <taxon>Eurotiales</taxon>
        <taxon>Aspergillaceae</taxon>
        <taxon>Penicillium</taxon>
    </lineage>
</organism>
<gene>
    <name evidence="1" type="ORF">N7458_001180</name>
</gene>
<accession>A0AAD6CAN6</accession>